<evidence type="ECO:0000256" key="4">
    <source>
        <dbReference type="ARBA" id="ARBA00023163"/>
    </source>
</evidence>
<dbReference type="GO" id="GO:0043531">
    <property type="term" value="F:ADP binding"/>
    <property type="evidence" value="ECO:0007669"/>
    <property type="project" value="InterPro"/>
</dbReference>
<keyword evidence="2" id="KW-0805">Transcription regulation</keyword>
<dbReference type="InterPro" id="IPR036388">
    <property type="entry name" value="WH-like_DNA-bd_sf"/>
</dbReference>
<dbReference type="GO" id="GO:0000160">
    <property type="term" value="P:phosphorelay signal transduction system"/>
    <property type="evidence" value="ECO:0007669"/>
    <property type="project" value="InterPro"/>
</dbReference>
<evidence type="ECO:0000259" key="6">
    <source>
        <dbReference type="SMART" id="SM01043"/>
    </source>
</evidence>
<reference evidence="7 8" key="1">
    <citation type="submission" date="2016-04" db="EMBL/GenBank/DDBJ databases">
        <title>Complete genome sequence and analysis of deep-sea sediment isolate, Amycolatopsis sp. WP1.</title>
        <authorList>
            <person name="Wang H."/>
            <person name="Chen S."/>
            <person name="Wu Q."/>
        </authorList>
    </citation>
    <scope>NUCLEOTIDE SEQUENCE [LARGE SCALE GENOMIC DNA]</scope>
    <source>
        <strain evidence="7 8">WP1</strain>
    </source>
</reference>
<dbReference type="InterPro" id="IPR005158">
    <property type="entry name" value="BTAD"/>
</dbReference>
<dbReference type="GO" id="GO:0003677">
    <property type="term" value="F:DNA binding"/>
    <property type="evidence" value="ECO:0007669"/>
    <property type="project" value="UniProtKB-KW"/>
</dbReference>
<dbReference type="SUPFAM" id="SSF48452">
    <property type="entry name" value="TPR-like"/>
    <property type="match status" value="1"/>
</dbReference>
<dbReference type="InterPro" id="IPR002182">
    <property type="entry name" value="NB-ARC"/>
</dbReference>
<protein>
    <submittedName>
        <fullName evidence="7">Uncharacterized protein</fullName>
    </submittedName>
</protein>
<evidence type="ECO:0000259" key="5">
    <source>
        <dbReference type="SMART" id="SM00862"/>
    </source>
</evidence>
<feature type="domain" description="Bacterial transcriptional activator" evidence="6">
    <location>
        <begin position="96"/>
        <end position="240"/>
    </location>
</feature>
<dbReference type="InterPro" id="IPR001867">
    <property type="entry name" value="OmpR/PhoB-type_DNA-bd"/>
</dbReference>
<keyword evidence="3" id="KW-0238">DNA-binding</keyword>
<dbReference type="Proteomes" id="UP000250434">
    <property type="component" value="Chromosome"/>
</dbReference>
<dbReference type="PANTHER" id="PTHR35807:SF1">
    <property type="entry name" value="TRANSCRIPTIONAL REGULATOR REDD"/>
    <property type="match status" value="1"/>
</dbReference>
<dbReference type="KEGG" id="aab:A4R43_37490"/>
<dbReference type="SUPFAM" id="SSF52540">
    <property type="entry name" value="P-loop containing nucleoside triphosphate hydrolases"/>
    <property type="match status" value="1"/>
</dbReference>
<dbReference type="InterPro" id="IPR051677">
    <property type="entry name" value="AfsR-DnrI-RedD_regulator"/>
</dbReference>
<evidence type="ECO:0000256" key="2">
    <source>
        <dbReference type="ARBA" id="ARBA00023015"/>
    </source>
</evidence>
<proteinExistence type="inferred from homology"/>
<dbReference type="EMBL" id="CP015163">
    <property type="protein sequence ID" value="AXB47449.1"/>
    <property type="molecule type" value="Genomic_DNA"/>
</dbReference>
<dbReference type="InterPro" id="IPR016032">
    <property type="entry name" value="Sig_transdc_resp-reg_C-effctor"/>
</dbReference>
<dbReference type="InterPro" id="IPR027417">
    <property type="entry name" value="P-loop_NTPase"/>
</dbReference>
<dbReference type="PANTHER" id="PTHR35807">
    <property type="entry name" value="TRANSCRIPTIONAL REGULATOR REDD-RELATED"/>
    <property type="match status" value="1"/>
</dbReference>
<dbReference type="PRINTS" id="PR00364">
    <property type="entry name" value="DISEASERSIST"/>
</dbReference>
<dbReference type="SMART" id="SM00862">
    <property type="entry name" value="Trans_reg_C"/>
    <property type="match status" value="1"/>
</dbReference>
<name>A0A344LHC5_9PSEU</name>
<keyword evidence="8" id="KW-1185">Reference proteome</keyword>
<dbReference type="Gene3D" id="3.40.50.300">
    <property type="entry name" value="P-loop containing nucleotide triphosphate hydrolases"/>
    <property type="match status" value="1"/>
</dbReference>
<comment type="similarity">
    <text evidence="1">Belongs to the AfsR/DnrI/RedD regulatory family.</text>
</comment>
<keyword evidence="4" id="KW-0804">Transcription</keyword>
<dbReference type="GO" id="GO:0006355">
    <property type="term" value="P:regulation of DNA-templated transcription"/>
    <property type="evidence" value="ECO:0007669"/>
    <property type="project" value="InterPro"/>
</dbReference>
<dbReference type="Gene3D" id="1.10.10.10">
    <property type="entry name" value="Winged helix-like DNA-binding domain superfamily/Winged helix DNA-binding domain"/>
    <property type="match status" value="1"/>
</dbReference>
<dbReference type="SUPFAM" id="SSF46894">
    <property type="entry name" value="C-terminal effector domain of the bipartite response regulators"/>
    <property type="match status" value="1"/>
</dbReference>
<evidence type="ECO:0000313" key="7">
    <source>
        <dbReference type="EMBL" id="AXB47449.1"/>
    </source>
</evidence>
<dbReference type="CDD" id="cd15831">
    <property type="entry name" value="BTAD"/>
    <property type="match status" value="1"/>
</dbReference>
<dbReference type="Pfam" id="PF03704">
    <property type="entry name" value="BTAD"/>
    <property type="match status" value="1"/>
</dbReference>
<evidence type="ECO:0000256" key="3">
    <source>
        <dbReference type="ARBA" id="ARBA00023125"/>
    </source>
</evidence>
<dbReference type="SMART" id="SM01043">
    <property type="entry name" value="BTAD"/>
    <property type="match status" value="1"/>
</dbReference>
<dbReference type="RefSeq" id="WP_162788739.1">
    <property type="nucleotide sequence ID" value="NZ_CP015163.1"/>
</dbReference>
<sequence>MLFRVLGPLEAQTPDGTVLELGARKPTTVLATLLLNPNGWTSVAQLIGATWHEQAAPASAEANLKTYIWQLRRALPGDRIESRPGAYRLRVEHGELDTDLVAAAVPAARQALADGDADEAARRYTEALARWRGRPFDGLDPEFAEPVLTRLEELRHELRLGLADAWLAGHRYPDAIALLHELTDEDPLREAAWSRLVRALHRAGRRDEAIAAFGRARTLLSQELGIEPGPELSAAFTEALEPGGRRRCCDLPRDLPTLTGRESELDALRSQRAHGGPVPVLVVDGMPGVGKTALAVHFAHEVAEDYPDARLFVDLRANDPLSAEDALARLLRAAGVPDSAIPADLDERAALWRGELDGRRVLLVLDNAADAAQVTPLLPGTAGCLVLVTTRNRALAVEGTRGLTLAPLDAWSAAEMFRTGVGDWRTDAEPAAVADIVGLCGGLPAVLRAAAARLRSRPLWTVGRLATRLAAEPLPGMAELLEPSYRRLAEPERRLFAGLGRYAEVDVQLAAKLAGLSRAEAMRALETLADRHLLDPRAGEVYACHPAVRSVAAAGLPARVA</sequence>
<dbReference type="InterPro" id="IPR011990">
    <property type="entry name" value="TPR-like_helical_dom_sf"/>
</dbReference>
<organism evidence="7 8">
    <name type="scientific">Amycolatopsis albispora</name>
    <dbReference type="NCBI Taxonomy" id="1804986"/>
    <lineage>
        <taxon>Bacteria</taxon>
        <taxon>Bacillati</taxon>
        <taxon>Actinomycetota</taxon>
        <taxon>Actinomycetes</taxon>
        <taxon>Pseudonocardiales</taxon>
        <taxon>Pseudonocardiaceae</taxon>
        <taxon>Amycolatopsis</taxon>
    </lineage>
</organism>
<dbReference type="Gene3D" id="1.25.40.10">
    <property type="entry name" value="Tetratricopeptide repeat domain"/>
    <property type="match status" value="1"/>
</dbReference>
<gene>
    <name evidence="7" type="ORF">A4R43_37490</name>
</gene>
<accession>A0A344LHC5</accession>
<feature type="domain" description="OmpR/PhoB-type" evidence="5">
    <location>
        <begin position="16"/>
        <end position="89"/>
    </location>
</feature>
<dbReference type="AlphaFoldDB" id="A0A344LHC5"/>
<evidence type="ECO:0000313" key="8">
    <source>
        <dbReference type="Proteomes" id="UP000250434"/>
    </source>
</evidence>
<dbReference type="Pfam" id="PF00931">
    <property type="entry name" value="NB-ARC"/>
    <property type="match status" value="1"/>
</dbReference>
<evidence type="ECO:0000256" key="1">
    <source>
        <dbReference type="ARBA" id="ARBA00005820"/>
    </source>
</evidence>